<proteinExistence type="predicted"/>
<keyword evidence="1" id="KW-0479">Metal-binding</keyword>
<dbReference type="InterPro" id="IPR000315">
    <property type="entry name" value="Znf_B-box"/>
</dbReference>
<evidence type="ECO:0000256" key="5">
    <source>
        <dbReference type="SAM" id="MobiDB-lite"/>
    </source>
</evidence>
<dbReference type="PROSITE" id="PS50188">
    <property type="entry name" value="B302_SPRY"/>
    <property type="match status" value="1"/>
</dbReference>
<evidence type="ECO:0000256" key="3">
    <source>
        <dbReference type="ARBA" id="ARBA00022833"/>
    </source>
</evidence>
<dbReference type="PANTHER" id="PTHR25465:SF11">
    <property type="entry name" value="TRIPARTITE MOTIF CONTAINING 14"/>
    <property type="match status" value="1"/>
</dbReference>
<accession>A0A5N4E9F6</accession>
<gene>
    <name evidence="8" type="ORF">Cadr_000015917</name>
</gene>
<dbReference type="InterPro" id="IPR058030">
    <property type="entry name" value="TRIM8/14/16/25/29/45/65_CC"/>
</dbReference>
<organism evidence="8 9">
    <name type="scientific">Camelus dromedarius</name>
    <name type="common">Dromedary</name>
    <name type="synonym">Arabian camel</name>
    <dbReference type="NCBI Taxonomy" id="9838"/>
    <lineage>
        <taxon>Eukaryota</taxon>
        <taxon>Metazoa</taxon>
        <taxon>Chordata</taxon>
        <taxon>Craniata</taxon>
        <taxon>Vertebrata</taxon>
        <taxon>Euteleostomi</taxon>
        <taxon>Mammalia</taxon>
        <taxon>Eutheria</taxon>
        <taxon>Laurasiatheria</taxon>
        <taxon>Artiodactyla</taxon>
        <taxon>Tylopoda</taxon>
        <taxon>Camelidae</taxon>
        <taxon>Camelus</taxon>
    </lineage>
</organism>
<dbReference type="SUPFAM" id="SSF49899">
    <property type="entry name" value="Concanavalin A-like lectins/glucanases"/>
    <property type="match status" value="1"/>
</dbReference>
<keyword evidence="2 4" id="KW-0863">Zinc-finger</keyword>
<keyword evidence="3" id="KW-0862">Zinc</keyword>
<dbReference type="InterPro" id="IPR013320">
    <property type="entry name" value="ConA-like_dom_sf"/>
</dbReference>
<dbReference type="SMART" id="SM00336">
    <property type="entry name" value="BBOX"/>
    <property type="match status" value="1"/>
</dbReference>
<dbReference type="AlphaFoldDB" id="A0A5N4E9F6"/>
<dbReference type="SMART" id="SM00449">
    <property type="entry name" value="SPRY"/>
    <property type="match status" value="1"/>
</dbReference>
<sequence length="534" mass="59733">MMLLLSPGRGRPAVRPSLPELGRPRAPRPTAQVSIPCRPLAAARRPETGVKMAGTAALSRTPGGLGPEEPEDARGWRCPEHGDRAAELFCRRCRRCVCALCPLLGAHRGHPVDLAREEAARVQGSQEWSKPALGKLPVIPAAECKVGCKKKFTQECLTRLASKKQEQVGNITQIEDAAEKLKATSSAYTAHAESSKTWLTGKFTELRLLLDEEEALAKKFIDKNTQLALQVYRERIKSCGEQIDVMDNLSSRVWSISQEPNPIQLLQEYTAAEQQIQRQMSLGEVCQPVPFSFEPVKSFFNGLVEAMQSLLQTPLDVRLKESKSPYMNCQLSGSFSAKPGSLLKTSPSPERSLFLKYARTPTLEPDTMHARLRLSADRLMVRCCLFARLGPAPTVRFDSLWQVLGRDCFAAGRHYWEVDLQEAGIGWWVGAAYGSLRRHGATAASRLGCNRQSWCLKRYDLEYWAFHDGQRSRLRPRDDPDRLGVFLDYEAGVLAFYDVTGGMSHLYTFRAAFQEPLYPALRLWEGAISMIRLP</sequence>
<dbReference type="Gene3D" id="3.30.160.60">
    <property type="entry name" value="Classic Zinc Finger"/>
    <property type="match status" value="1"/>
</dbReference>
<evidence type="ECO:0000256" key="1">
    <source>
        <dbReference type="ARBA" id="ARBA00022723"/>
    </source>
</evidence>
<dbReference type="GO" id="GO:0008270">
    <property type="term" value="F:zinc ion binding"/>
    <property type="evidence" value="ECO:0007669"/>
    <property type="project" value="UniProtKB-KW"/>
</dbReference>
<keyword evidence="9" id="KW-1185">Reference proteome</keyword>
<evidence type="ECO:0000259" key="6">
    <source>
        <dbReference type="PROSITE" id="PS50119"/>
    </source>
</evidence>
<evidence type="ECO:0000259" key="7">
    <source>
        <dbReference type="PROSITE" id="PS50188"/>
    </source>
</evidence>
<comment type="caution">
    <text evidence="8">The sequence shown here is derived from an EMBL/GenBank/DDBJ whole genome shotgun (WGS) entry which is preliminary data.</text>
</comment>
<dbReference type="PANTHER" id="PTHR25465">
    <property type="entry name" value="B-BOX DOMAIN CONTAINING"/>
    <property type="match status" value="1"/>
</dbReference>
<dbReference type="InterPro" id="IPR044116">
    <property type="entry name" value="SPRY_PRY_TRIM14"/>
</dbReference>
<dbReference type="InterPro" id="IPR006574">
    <property type="entry name" value="PRY"/>
</dbReference>
<dbReference type="InterPro" id="IPR003879">
    <property type="entry name" value="Butyrophylin_SPRY"/>
</dbReference>
<dbReference type="InterPro" id="IPR051051">
    <property type="entry name" value="E3_ubiq-ligase_TRIM/RNF"/>
</dbReference>
<dbReference type="InterPro" id="IPR001870">
    <property type="entry name" value="B30.2/SPRY"/>
</dbReference>
<dbReference type="EMBL" id="JWIN03000004">
    <property type="protein sequence ID" value="KAB1280007.1"/>
    <property type="molecule type" value="Genomic_DNA"/>
</dbReference>
<name>A0A5N4E9F6_CAMDR</name>
<dbReference type="PRINTS" id="PR01407">
    <property type="entry name" value="BUTYPHLNCDUF"/>
</dbReference>
<evidence type="ECO:0000313" key="9">
    <source>
        <dbReference type="Proteomes" id="UP000299084"/>
    </source>
</evidence>
<dbReference type="PROSITE" id="PS50119">
    <property type="entry name" value="ZF_BBOX"/>
    <property type="match status" value="1"/>
</dbReference>
<feature type="region of interest" description="Disordered" evidence="5">
    <location>
        <begin position="1"/>
        <end position="31"/>
    </location>
</feature>
<dbReference type="InterPro" id="IPR043136">
    <property type="entry name" value="B30.2/SPRY_sf"/>
</dbReference>
<dbReference type="Pfam" id="PF13765">
    <property type="entry name" value="PRY"/>
    <property type="match status" value="1"/>
</dbReference>
<dbReference type="Gene3D" id="2.60.120.920">
    <property type="match status" value="1"/>
</dbReference>
<feature type="domain" description="B box-type" evidence="6">
    <location>
        <begin position="73"/>
        <end position="112"/>
    </location>
</feature>
<reference evidence="8 9" key="1">
    <citation type="journal article" date="2019" name="Mol. Ecol. Resour.">
        <title>Improving Illumina assemblies with Hi-C and long reads: an example with the North African dromedary.</title>
        <authorList>
            <person name="Elbers J.P."/>
            <person name="Rogers M.F."/>
            <person name="Perelman P.L."/>
            <person name="Proskuryakova A.A."/>
            <person name="Serdyukova N.A."/>
            <person name="Johnson W.E."/>
            <person name="Horin P."/>
            <person name="Corander J."/>
            <person name="Murphy D."/>
            <person name="Burger P.A."/>
        </authorList>
    </citation>
    <scope>NUCLEOTIDE SEQUENCE [LARGE SCALE GENOMIC DNA]</scope>
    <source>
        <strain evidence="8">Drom800</strain>
        <tissue evidence="8">Blood</tissue>
    </source>
</reference>
<dbReference type="InterPro" id="IPR003877">
    <property type="entry name" value="SPRY_dom"/>
</dbReference>
<dbReference type="Pfam" id="PF00643">
    <property type="entry name" value="zf-B_box"/>
    <property type="match status" value="1"/>
</dbReference>
<dbReference type="SMART" id="SM00589">
    <property type="entry name" value="PRY"/>
    <property type="match status" value="1"/>
</dbReference>
<dbReference type="GO" id="GO:0005737">
    <property type="term" value="C:cytoplasm"/>
    <property type="evidence" value="ECO:0007669"/>
    <property type="project" value="UniProtKB-ARBA"/>
</dbReference>
<dbReference type="SUPFAM" id="SSF57845">
    <property type="entry name" value="B-box zinc-binding domain"/>
    <property type="match status" value="1"/>
</dbReference>
<dbReference type="Pfam" id="PF25600">
    <property type="entry name" value="TRIM_CC"/>
    <property type="match status" value="1"/>
</dbReference>
<dbReference type="Pfam" id="PF00622">
    <property type="entry name" value="SPRY"/>
    <property type="match status" value="1"/>
</dbReference>
<evidence type="ECO:0000256" key="2">
    <source>
        <dbReference type="ARBA" id="ARBA00022771"/>
    </source>
</evidence>
<dbReference type="CDD" id="cd13738">
    <property type="entry name" value="SPRY_PRY_TRIM14"/>
    <property type="match status" value="1"/>
</dbReference>
<feature type="domain" description="B30.2/SPRY" evidence="7">
    <location>
        <begin position="341"/>
        <end position="534"/>
    </location>
</feature>
<evidence type="ECO:0000313" key="8">
    <source>
        <dbReference type="EMBL" id="KAB1280007.1"/>
    </source>
</evidence>
<evidence type="ECO:0000256" key="4">
    <source>
        <dbReference type="PROSITE-ProRule" id="PRU00024"/>
    </source>
</evidence>
<dbReference type="GO" id="GO:0045087">
    <property type="term" value="P:innate immune response"/>
    <property type="evidence" value="ECO:0007669"/>
    <property type="project" value="InterPro"/>
</dbReference>
<dbReference type="Proteomes" id="UP000299084">
    <property type="component" value="Unassembled WGS sequence"/>
</dbReference>
<protein>
    <submittedName>
        <fullName evidence="8">Tripartite motif-containing protein 14</fullName>
    </submittedName>
</protein>